<feature type="transmembrane region" description="Helical" evidence="1">
    <location>
        <begin position="90"/>
        <end position="112"/>
    </location>
</feature>
<dbReference type="AlphaFoldDB" id="A0A369J6Q5"/>
<protein>
    <recommendedName>
        <fullName evidence="2">DUF6534 domain-containing protein</fullName>
    </recommendedName>
</protein>
<feature type="transmembrane region" description="Helical" evidence="1">
    <location>
        <begin position="12"/>
        <end position="32"/>
    </location>
</feature>
<feature type="transmembrane region" description="Helical" evidence="1">
    <location>
        <begin position="119"/>
        <end position="141"/>
    </location>
</feature>
<feature type="transmembrane region" description="Helical" evidence="1">
    <location>
        <begin position="200"/>
        <end position="225"/>
    </location>
</feature>
<gene>
    <name evidence="3" type="ORF">Hypma_002485</name>
</gene>
<name>A0A369J6Q5_HYPMA</name>
<sequence>MSFFLQSTFGPIRVGSSMATFLFGVLTVQMHIYYKHQEFSGDPPLLKLLVVVVWLTELTHQIFLGHLLHWFTISCFGTLNIYIIQPPPTFSAVILTTTITAFLVSTFFLYRIWASTRNIVLAAVGAILITGRFVASCIAASFSIRALSFTAFFTHGKSVMITAWACSAASDLFLTLALCYNLHSRQRAAIYRTAKIIDRLMMLCVATGMLTSISTIALTICFLTMDNGVWAAFFLPISRMFSTSLLVSLNVRRSLRHAGSSMIIEMESRSQASHQQGSKDSSSWAPLQVMIMRETFRNTPNLRSEEHIVEN</sequence>
<dbReference type="PANTHER" id="PTHR40465">
    <property type="entry name" value="CHROMOSOME 1, WHOLE GENOME SHOTGUN SEQUENCE"/>
    <property type="match status" value="1"/>
</dbReference>
<accession>A0A369J6Q5</accession>
<keyword evidence="1" id="KW-0812">Transmembrane</keyword>
<keyword evidence="1" id="KW-0472">Membrane</keyword>
<feature type="transmembrane region" description="Helical" evidence="1">
    <location>
        <begin position="231"/>
        <end position="251"/>
    </location>
</feature>
<dbReference type="STRING" id="39966.A0A369J6Q5"/>
<proteinExistence type="predicted"/>
<dbReference type="PANTHER" id="PTHR40465:SF1">
    <property type="entry name" value="DUF6534 DOMAIN-CONTAINING PROTEIN"/>
    <property type="match status" value="1"/>
</dbReference>
<organism evidence="3 4">
    <name type="scientific">Hypsizygus marmoreus</name>
    <name type="common">White beech mushroom</name>
    <name type="synonym">Agaricus marmoreus</name>
    <dbReference type="NCBI Taxonomy" id="39966"/>
    <lineage>
        <taxon>Eukaryota</taxon>
        <taxon>Fungi</taxon>
        <taxon>Dikarya</taxon>
        <taxon>Basidiomycota</taxon>
        <taxon>Agaricomycotina</taxon>
        <taxon>Agaricomycetes</taxon>
        <taxon>Agaricomycetidae</taxon>
        <taxon>Agaricales</taxon>
        <taxon>Tricholomatineae</taxon>
        <taxon>Lyophyllaceae</taxon>
        <taxon>Hypsizygus</taxon>
    </lineage>
</organism>
<evidence type="ECO:0000259" key="2">
    <source>
        <dbReference type="Pfam" id="PF20152"/>
    </source>
</evidence>
<comment type="caution">
    <text evidence="3">The sequence shown here is derived from an EMBL/GenBank/DDBJ whole genome shotgun (WGS) entry which is preliminary data.</text>
</comment>
<keyword evidence="4" id="KW-1185">Reference proteome</keyword>
<evidence type="ECO:0000256" key="1">
    <source>
        <dbReference type="SAM" id="Phobius"/>
    </source>
</evidence>
<dbReference type="Pfam" id="PF20152">
    <property type="entry name" value="DUF6534"/>
    <property type="match status" value="1"/>
</dbReference>
<dbReference type="Proteomes" id="UP000076154">
    <property type="component" value="Unassembled WGS sequence"/>
</dbReference>
<feature type="domain" description="DUF6534" evidence="2">
    <location>
        <begin position="167"/>
        <end position="254"/>
    </location>
</feature>
<feature type="transmembrane region" description="Helical" evidence="1">
    <location>
        <begin position="67"/>
        <end position="84"/>
    </location>
</feature>
<dbReference type="EMBL" id="LUEZ02000122">
    <property type="protein sequence ID" value="RDB16840.1"/>
    <property type="molecule type" value="Genomic_DNA"/>
</dbReference>
<reference evidence="3" key="1">
    <citation type="submission" date="2018-04" db="EMBL/GenBank/DDBJ databases">
        <title>Whole genome sequencing of Hypsizygus marmoreus.</title>
        <authorList>
            <person name="Choi I.-G."/>
            <person name="Min B."/>
            <person name="Kim J.-G."/>
            <person name="Kim S."/>
            <person name="Oh Y.-L."/>
            <person name="Kong W.-S."/>
            <person name="Park H."/>
            <person name="Jeong J."/>
            <person name="Song E.-S."/>
        </authorList>
    </citation>
    <scope>NUCLEOTIDE SEQUENCE [LARGE SCALE GENOMIC DNA]</scope>
    <source>
        <strain evidence="3">51987-8</strain>
    </source>
</reference>
<keyword evidence="1" id="KW-1133">Transmembrane helix</keyword>
<dbReference type="InParanoid" id="A0A369J6Q5"/>
<evidence type="ECO:0000313" key="4">
    <source>
        <dbReference type="Proteomes" id="UP000076154"/>
    </source>
</evidence>
<evidence type="ECO:0000313" key="3">
    <source>
        <dbReference type="EMBL" id="RDB16840.1"/>
    </source>
</evidence>
<dbReference type="InterPro" id="IPR045339">
    <property type="entry name" value="DUF6534"/>
</dbReference>
<feature type="transmembrane region" description="Helical" evidence="1">
    <location>
        <begin position="161"/>
        <end position="180"/>
    </location>
</feature>